<dbReference type="EMBL" id="FOEF01000053">
    <property type="protein sequence ID" value="SEP54526.1"/>
    <property type="molecule type" value="Genomic_DNA"/>
</dbReference>
<keyword evidence="3" id="KW-1185">Reference proteome</keyword>
<reference evidence="2 3" key="1">
    <citation type="submission" date="2016-10" db="EMBL/GenBank/DDBJ databases">
        <authorList>
            <person name="de Groot N.N."/>
        </authorList>
    </citation>
    <scope>NUCLEOTIDE SEQUENCE [LARGE SCALE GENOMIC DNA]</scope>
    <source>
        <strain evidence="2 3">DSM 44993</strain>
    </source>
</reference>
<gene>
    <name evidence="1" type="ORF">SAMN04489732_1522</name>
    <name evidence="2" type="ORF">SAMN04489732_1532</name>
</gene>
<evidence type="ECO:0000313" key="2">
    <source>
        <dbReference type="EMBL" id="SEP54526.1"/>
    </source>
</evidence>
<dbReference type="RefSeq" id="WP_245787829.1">
    <property type="nucleotide sequence ID" value="NZ_FOEF01000052.1"/>
</dbReference>
<accession>A0A1H8YQT0</accession>
<proteinExistence type="predicted"/>
<sequence length="82" mass="8520">MRIEGAVPEGDASAVMTVAELAALPAVVDLMTAARALRIGRTTAYSLARADDFPCPVLRVGGEYRVPVVGLIRVLGLDPSIG</sequence>
<dbReference type="AlphaFoldDB" id="A0A1H8YQT0"/>
<dbReference type="STRING" id="394193.SAMN04489732_1522"/>
<protein>
    <recommendedName>
        <fullName evidence="4">Helix-turn-helix domain-containing protein</fullName>
    </recommendedName>
</protein>
<evidence type="ECO:0008006" key="4">
    <source>
        <dbReference type="Google" id="ProtNLM"/>
    </source>
</evidence>
<dbReference type="EMBL" id="FOEF01000052">
    <property type="protein sequence ID" value="SEP54514.1"/>
    <property type="molecule type" value="Genomic_DNA"/>
</dbReference>
<evidence type="ECO:0000313" key="1">
    <source>
        <dbReference type="EMBL" id="SEP54514.1"/>
    </source>
</evidence>
<name>A0A1H8YQT0_9PSEU</name>
<evidence type="ECO:0000313" key="3">
    <source>
        <dbReference type="Proteomes" id="UP000198582"/>
    </source>
</evidence>
<dbReference type="Proteomes" id="UP000198582">
    <property type="component" value="Unassembled WGS sequence"/>
</dbReference>
<organism evidence="2 3">
    <name type="scientific">Amycolatopsis saalfeldensis</name>
    <dbReference type="NCBI Taxonomy" id="394193"/>
    <lineage>
        <taxon>Bacteria</taxon>
        <taxon>Bacillati</taxon>
        <taxon>Actinomycetota</taxon>
        <taxon>Actinomycetes</taxon>
        <taxon>Pseudonocardiales</taxon>
        <taxon>Pseudonocardiaceae</taxon>
        <taxon>Amycolatopsis</taxon>
    </lineage>
</organism>